<sequence>MVLIVGSLLAAAVLLIISDSPWWFTVPVLAVIAFAATAPVWRMRVDNEGFHVSTWVGVPRQTVPHSDIEAVAPVTVNIWDWGGWGWRKSIQGTGLITQSGPGFRIILHDEKIVEVSCIDNAQADAAVEAITAHLGDHHP</sequence>
<evidence type="ECO:0000313" key="1">
    <source>
        <dbReference type="EMBL" id="HJC86214.1"/>
    </source>
</evidence>
<dbReference type="EMBL" id="DWVP01000024">
    <property type="protein sequence ID" value="HJC86214.1"/>
    <property type="molecule type" value="Genomic_DNA"/>
</dbReference>
<name>A0A9D2QER1_9CORY</name>
<protein>
    <submittedName>
        <fullName evidence="1">Uncharacterized protein</fullName>
    </submittedName>
</protein>
<reference evidence="1" key="1">
    <citation type="journal article" date="2021" name="PeerJ">
        <title>Extensive microbial diversity within the chicken gut microbiome revealed by metagenomics and culture.</title>
        <authorList>
            <person name="Gilroy R."/>
            <person name="Ravi A."/>
            <person name="Getino M."/>
            <person name="Pursley I."/>
            <person name="Horton D.L."/>
            <person name="Alikhan N.F."/>
            <person name="Baker D."/>
            <person name="Gharbi K."/>
            <person name="Hall N."/>
            <person name="Watson M."/>
            <person name="Adriaenssens E.M."/>
            <person name="Foster-Nyarko E."/>
            <person name="Jarju S."/>
            <person name="Secka A."/>
            <person name="Antonio M."/>
            <person name="Oren A."/>
            <person name="Chaudhuri R.R."/>
            <person name="La Ragione R."/>
            <person name="Hildebrand F."/>
            <person name="Pallen M.J."/>
        </authorList>
    </citation>
    <scope>NUCLEOTIDE SEQUENCE</scope>
    <source>
        <strain evidence="1">ChiHjej13B12-4958</strain>
    </source>
</reference>
<evidence type="ECO:0000313" key="2">
    <source>
        <dbReference type="Proteomes" id="UP000823858"/>
    </source>
</evidence>
<dbReference type="Proteomes" id="UP000823858">
    <property type="component" value="Unassembled WGS sequence"/>
</dbReference>
<dbReference type="AlphaFoldDB" id="A0A9D2QER1"/>
<organism evidence="1 2">
    <name type="scientific">Candidatus Corynebacterium faecigallinarum</name>
    <dbReference type="NCBI Taxonomy" id="2838528"/>
    <lineage>
        <taxon>Bacteria</taxon>
        <taxon>Bacillati</taxon>
        <taxon>Actinomycetota</taxon>
        <taxon>Actinomycetes</taxon>
        <taxon>Mycobacteriales</taxon>
        <taxon>Corynebacteriaceae</taxon>
        <taxon>Corynebacterium</taxon>
    </lineage>
</organism>
<gene>
    <name evidence="1" type="ORF">H9751_11905</name>
</gene>
<accession>A0A9D2QER1</accession>
<proteinExistence type="predicted"/>
<reference evidence="1" key="2">
    <citation type="submission" date="2021-04" db="EMBL/GenBank/DDBJ databases">
        <authorList>
            <person name="Gilroy R."/>
        </authorList>
    </citation>
    <scope>NUCLEOTIDE SEQUENCE</scope>
    <source>
        <strain evidence="1">ChiHjej13B12-4958</strain>
    </source>
</reference>
<comment type="caution">
    <text evidence="1">The sequence shown here is derived from an EMBL/GenBank/DDBJ whole genome shotgun (WGS) entry which is preliminary data.</text>
</comment>